<proteinExistence type="predicted"/>
<gene>
    <name evidence="1" type="ORF">CR513_48618</name>
</gene>
<dbReference type="AlphaFoldDB" id="A0A371F100"/>
<keyword evidence="2" id="KW-1185">Reference proteome</keyword>
<dbReference type="EMBL" id="QJKJ01011115">
    <property type="protein sequence ID" value="RDX71962.1"/>
    <property type="molecule type" value="Genomic_DNA"/>
</dbReference>
<protein>
    <recommendedName>
        <fullName evidence="3">Gag-pol polyprotein</fullName>
    </recommendedName>
</protein>
<dbReference type="Proteomes" id="UP000257109">
    <property type="component" value="Unassembled WGS sequence"/>
</dbReference>
<dbReference type="PANTHER" id="PTHR32108">
    <property type="entry name" value="DNA-DIRECTED RNA POLYMERASE SUBUNIT ALPHA"/>
    <property type="match status" value="1"/>
</dbReference>
<comment type="caution">
    <text evidence="1">The sequence shown here is derived from an EMBL/GenBank/DDBJ whole genome shotgun (WGS) entry which is preliminary data.</text>
</comment>
<dbReference type="OrthoDB" id="1418540at2759"/>
<feature type="non-terminal residue" evidence="1">
    <location>
        <position position="1"/>
    </location>
</feature>
<evidence type="ECO:0000313" key="1">
    <source>
        <dbReference type="EMBL" id="RDX71962.1"/>
    </source>
</evidence>
<sequence length="78" mass="8950">MSHAKLLSYLIQNSLITTVPLELVQPPYTKNYDPDAKCEYHGGALGHTTERCRGLKHKVQDLIDEGLLNFQGRWPENW</sequence>
<accession>A0A371F100</accession>
<evidence type="ECO:0000313" key="2">
    <source>
        <dbReference type="Proteomes" id="UP000257109"/>
    </source>
</evidence>
<reference evidence="1" key="1">
    <citation type="submission" date="2018-05" db="EMBL/GenBank/DDBJ databases">
        <title>Draft genome of Mucuna pruriens seed.</title>
        <authorList>
            <person name="Nnadi N.E."/>
            <person name="Vos R."/>
            <person name="Hasami M.H."/>
            <person name="Devisetty U.K."/>
            <person name="Aguiy J.C."/>
        </authorList>
    </citation>
    <scope>NUCLEOTIDE SEQUENCE [LARGE SCALE GENOMIC DNA]</scope>
    <source>
        <strain evidence="1">JCA_2017</strain>
    </source>
</reference>
<organism evidence="1 2">
    <name type="scientific">Mucuna pruriens</name>
    <name type="common">Velvet bean</name>
    <name type="synonym">Dolichos pruriens</name>
    <dbReference type="NCBI Taxonomy" id="157652"/>
    <lineage>
        <taxon>Eukaryota</taxon>
        <taxon>Viridiplantae</taxon>
        <taxon>Streptophyta</taxon>
        <taxon>Embryophyta</taxon>
        <taxon>Tracheophyta</taxon>
        <taxon>Spermatophyta</taxon>
        <taxon>Magnoliopsida</taxon>
        <taxon>eudicotyledons</taxon>
        <taxon>Gunneridae</taxon>
        <taxon>Pentapetalae</taxon>
        <taxon>rosids</taxon>
        <taxon>fabids</taxon>
        <taxon>Fabales</taxon>
        <taxon>Fabaceae</taxon>
        <taxon>Papilionoideae</taxon>
        <taxon>50 kb inversion clade</taxon>
        <taxon>NPAAA clade</taxon>
        <taxon>indigoferoid/millettioid clade</taxon>
        <taxon>Phaseoleae</taxon>
        <taxon>Mucuna</taxon>
    </lineage>
</organism>
<evidence type="ECO:0008006" key="3">
    <source>
        <dbReference type="Google" id="ProtNLM"/>
    </source>
</evidence>
<name>A0A371F100_MUCPR</name>